<dbReference type="InterPro" id="IPR008978">
    <property type="entry name" value="HSP20-like_chaperone"/>
</dbReference>
<comment type="similarity">
    <text evidence="1 2">Belongs to the small heat shock protein (HSP20) family.</text>
</comment>
<dbReference type="Proteomes" id="UP000767854">
    <property type="component" value="Unassembled WGS sequence"/>
</dbReference>
<keyword evidence="5" id="KW-1185">Reference proteome</keyword>
<evidence type="ECO:0000256" key="1">
    <source>
        <dbReference type="PROSITE-ProRule" id="PRU00285"/>
    </source>
</evidence>
<dbReference type="PROSITE" id="PS01031">
    <property type="entry name" value="SHSP"/>
    <property type="match status" value="1"/>
</dbReference>
<gene>
    <name evidence="4" type="ORF">JOC49_001955</name>
</gene>
<sequence>MLKINPEKFSSKHRQALDQLFYDVMEEKVSCAVKKGDHVINTFDVDVRENDYGFLVEAELPGISIEEISIVYEDNFLSIIAKRAEESDLDAYGFIRRERRYGTFRRNFLVEDVDVQGIKATLKNGVLKVSLPKISKDLY</sequence>
<reference evidence="4 5" key="1">
    <citation type="submission" date="2021-01" db="EMBL/GenBank/DDBJ databases">
        <title>Genomic Encyclopedia of Type Strains, Phase IV (KMG-IV): sequencing the most valuable type-strain genomes for metagenomic binning, comparative biology and taxonomic classification.</title>
        <authorList>
            <person name="Goeker M."/>
        </authorList>
    </citation>
    <scope>NUCLEOTIDE SEQUENCE [LARGE SCALE GENOMIC DNA]</scope>
    <source>
        <strain evidence="4 5">DSM 24436</strain>
    </source>
</reference>
<dbReference type="RefSeq" id="WP_204664804.1">
    <property type="nucleotide sequence ID" value="NZ_JAFBDT010000017.1"/>
</dbReference>
<evidence type="ECO:0000313" key="5">
    <source>
        <dbReference type="Proteomes" id="UP000767854"/>
    </source>
</evidence>
<dbReference type="InterPro" id="IPR031107">
    <property type="entry name" value="Small_HSP"/>
</dbReference>
<evidence type="ECO:0000313" key="4">
    <source>
        <dbReference type="EMBL" id="MBM7562405.1"/>
    </source>
</evidence>
<dbReference type="PANTHER" id="PTHR11527">
    <property type="entry name" value="HEAT-SHOCK PROTEIN 20 FAMILY MEMBER"/>
    <property type="match status" value="1"/>
</dbReference>
<dbReference type="InterPro" id="IPR002068">
    <property type="entry name" value="A-crystallin/Hsp20_dom"/>
</dbReference>
<evidence type="ECO:0000259" key="3">
    <source>
        <dbReference type="PROSITE" id="PS01031"/>
    </source>
</evidence>
<dbReference type="EMBL" id="JAFBDT010000017">
    <property type="protein sequence ID" value="MBM7562405.1"/>
    <property type="molecule type" value="Genomic_DNA"/>
</dbReference>
<dbReference type="CDD" id="cd06471">
    <property type="entry name" value="ACD_LpsHSP_like"/>
    <property type="match status" value="1"/>
</dbReference>
<accession>A0ABS2MST4</accession>
<dbReference type="Gene3D" id="2.60.40.790">
    <property type="match status" value="1"/>
</dbReference>
<comment type="caution">
    <text evidence="4">The sequence shown here is derived from an EMBL/GenBank/DDBJ whole genome shotgun (WGS) entry which is preliminary data.</text>
</comment>
<name>A0ABS2MST4_9FIRM</name>
<dbReference type="Pfam" id="PF00011">
    <property type="entry name" value="HSP20"/>
    <property type="match status" value="1"/>
</dbReference>
<organism evidence="4 5">
    <name type="scientific">Fusibacter tunisiensis</name>
    <dbReference type="NCBI Taxonomy" id="1008308"/>
    <lineage>
        <taxon>Bacteria</taxon>
        <taxon>Bacillati</taxon>
        <taxon>Bacillota</taxon>
        <taxon>Clostridia</taxon>
        <taxon>Eubacteriales</taxon>
        <taxon>Eubacteriales Family XII. Incertae Sedis</taxon>
        <taxon>Fusibacter</taxon>
    </lineage>
</organism>
<proteinExistence type="inferred from homology"/>
<protein>
    <submittedName>
        <fullName evidence="4">HSP20 family protein</fullName>
    </submittedName>
</protein>
<evidence type="ECO:0000256" key="2">
    <source>
        <dbReference type="RuleBase" id="RU003616"/>
    </source>
</evidence>
<dbReference type="SUPFAM" id="SSF49764">
    <property type="entry name" value="HSP20-like chaperones"/>
    <property type="match status" value="1"/>
</dbReference>
<feature type="domain" description="SHSP" evidence="3">
    <location>
        <begin position="34"/>
        <end position="139"/>
    </location>
</feature>